<name>A0A6A6SJE1_9PLEO</name>
<sequence length="68" mass="8287">RIKLAREERKVEEKEKANIKELAKANKLYNKKIVQEKRNTRTREKVERNRLKAKKAKEVAERKAERER</sequence>
<dbReference type="EMBL" id="MU004686">
    <property type="protein sequence ID" value="KAF2647107.1"/>
    <property type="molecule type" value="Genomic_DNA"/>
</dbReference>
<accession>A0A6A6SJE1</accession>
<feature type="region of interest" description="Disordered" evidence="1">
    <location>
        <begin position="36"/>
        <end position="68"/>
    </location>
</feature>
<evidence type="ECO:0000256" key="1">
    <source>
        <dbReference type="SAM" id="MobiDB-lite"/>
    </source>
</evidence>
<dbReference type="AlphaFoldDB" id="A0A6A6SJE1"/>
<organism evidence="2 3">
    <name type="scientific">Lophiostoma macrostomum CBS 122681</name>
    <dbReference type="NCBI Taxonomy" id="1314788"/>
    <lineage>
        <taxon>Eukaryota</taxon>
        <taxon>Fungi</taxon>
        <taxon>Dikarya</taxon>
        <taxon>Ascomycota</taxon>
        <taxon>Pezizomycotina</taxon>
        <taxon>Dothideomycetes</taxon>
        <taxon>Pleosporomycetidae</taxon>
        <taxon>Pleosporales</taxon>
        <taxon>Lophiostomataceae</taxon>
        <taxon>Lophiostoma</taxon>
    </lineage>
</organism>
<keyword evidence="3" id="KW-1185">Reference proteome</keyword>
<proteinExistence type="predicted"/>
<reference evidence="2" key="1">
    <citation type="journal article" date="2020" name="Stud. Mycol.">
        <title>101 Dothideomycetes genomes: a test case for predicting lifestyles and emergence of pathogens.</title>
        <authorList>
            <person name="Haridas S."/>
            <person name="Albert R."/>
            <person name="Binder M."/>
            <person name="Bloem J."/>
            <person name="Labutti K."/>
            <person name="Salamov A."/>
            <person name="Andreopoulos B."/>
            <person name="Baker S."/>
            <person name="Barry K."/>
            <person name="Bills G."/>
            <person name="Bluhm B."/>
            <person name="Cannon C."/>
            <person name="Castanera R."/>
            <person name="Culley D."/>
            <person name="Daum C."/>
            <person name="Ezra D."/>
            <person name="Gonzalez J."/>
            <person name="Henrissat B."/>
            <person name="Kuo A."/>
            <person name="Liang C."/>
            <person name="Lipzen A."/>
            <person name="Lutzoni F."/>
            <person name="Magnuson J."/>
            <person name="Mondo S."/>
            <person name="Nolan M."/>
            <person name="Ohm R."/>
            <person name="Pangilinan J."/>
            <person name="Park H.-J."/>
            <person name="Ramirez L."/>
            <person name="Alfaro M."/>
            <person name="Sun H."/>
            <person name="Tritt A."/>
            <person name="Yoshinaga Y."/>
            <person name="Zwiers L.-H."/>
            <person name="Turgeon B."/>
            <person name="Goodwin S."/>
            <person name="Spatafora J."/>
            <person name="Crous P."/>
            <person name="Grigoriev I."/>
        </authorList>
    </citation>
    <scope>NUCLEOTIDE SEQUENCE</scope>
    <source>
        <strain evidence="2">CBS 122681</strain>
    </source>
</reference>
<protein>
    <submittedName>
        <fullName evidence="2">Uncharacterized protein</fullName>
    </submittedName>
</protein>
<feature type="non-terminal residue" evidence="2">
    <location>
        <position position="1"/>
    </location>
</feature>
<evidence type="ECO:0000313" key="3">
    <source>
        <dbReference type="Proteomes" id="UP000799324"/>
    </source>
</evidence>
<gene>
    <name evidence="2" type="ORF">K491DRAFT_742525</name>
</gene>
<dbReference type="Proteomes" id="UP000799324">
    <property type="component" value="Unassembled WGS sequence"/>
</dbReference>
<evidence type="ECO:0000313" key="2">
    <source>
        <dbReference type="EMBL" id="KAF2647107.1"/>
    </source>
</evidence>
<dbReference type="OrthoDB" id="3799658at2759"/>